<feature type="compositionally biased region" description="Low complexity" evidence="1">
    <location>
        <begin position="1499"/>
        <end position="1512"/>
    </location>
</feature>
<dbReference type="EMBL" id="HBFS01022933">
    <property type="protein sequence ID" value="CAD8922109.1"/>
    <property type="molecule type" value="Transcribed_RNA"/>
</dbReference>
<dbReference type="SUPFAM" id="SSF52058">
    <property type="entry name" value="L domain-like"/>
    <property type="match status" value="2"/>
</dbReference>
<dbReference type="SUPFAM" id="SSF57184">
    <property type="entry name" value="Growth factor receptor domain"/>
    <property type="match status" value="1"/>
</dbReference>
<feature type="region of interest" description="Disordered" evidence="1">
    <location>
        <begin position="1927"/>
        <end position="1971"/>
    </location>
</feature>
<feature type="compositionally biased region" description="Low complexity" evidence="1">
    <location>
        <begin position="1466"/>
        <end position="1479"/>
    </location>
</feature>
<feature type="transmembrane region" description="Helical" evidence="2">
    <location>
        <begin position="1034"/>
        <end position="1054"/>
    </location>
</feature>
<dbReference type="InterPro" id="IPR014756">
    <property type="entry name" value="Ig_E-set"/>
</dbReference>
<feature type="region of interest" description="Disordered" evidence="1">
    <location>
        <begin position="1538"/>
        <end position="1559"/>
    </location>
</feature>
<dbReference type="PANTHER" id="PTHR48057">
    <property type="entry name" value="LEUCINE-RICH REPEAT SERINE/THREONINE-PROTEIN KINASE 1"/>
    <property type="match status" value="1"/>
</dbReference>
<feature type="domain" description="Tyrosine-protein kinase ephrin type A/B receptor-like" evidence="3">
    <location>
        <begin position="727"/>
        <end position="775"/>
    </location>
</feature>
<feature type="transmembrane region" description="Helical" evidence="2">
    <location>
        <begin position="1831"/>
        <end position="1851"/>
    </location>
</feature>
<feature type="region of interest" description="Disordered" evidence="1">
    <location>
        <begin position="1406"/>
        <end position="1512"/>
    </location>
</feature>
<keyword evidence="2" id="KW-0812">Transmembrane</keyword>
<evidence type="ECO:0000259" key="3">
    <source>
        <dbReference type="Pfam" id="PF07699"/>
    </source>
</evidence>
<feature type="region of interest" description="Disordered" evidence="1">
    <location>
        <begin position="1245"/>
        <end position="1306"/>
    </location>
</feature>
<feature type="compositionally biased region" description="Basic residues" evidence="1">
    <location>
        <begin position="1431"/>
        <end position="1440"/>
    </location>
</feature>
<dbReference type="CDD" id="cd00185">
    <property type="entry name" value="TNFRSF"/>
    <property type="match status" value="1"/>
</dbReference>
<dbReference type="InterPro" id="IPR011641">
    <property type="entry name" value="Tyr-kin_ephrin_A/B_rcpt-like"/>
</dbReference>
<proteinExistence type="predicted"/>
<feature type="transmembrane region" description="Helical" evidence="2">
    <location>
        <begin position="945"/>
        <end position="965"/>
    </location>
</feature>
<dbReference type="Gene3D" id="3.80.10.10">
    <property type="entry name" value="Ribonuclease Inhibitor"/>
    <property type="match status" value="3"/>
</dbReference>
<accession>A0A7S1CMS2</accession>
<feature type="transmembrane region" description="Helical" evidence="2">
    <location>
        <begin position="1768"/>
        <end position="1788"/>
    </location>
</feature>
<protein>
    <recommendedName>
        <fullName evidence="3">Tyrosine-protein kinase ephrin type A/B receptor-like domain-containing protein</fullName>
    </recommendedName>
</protein>
<dbReference type="SUPFAM" id="SSF81296">
    <property type="entry name" value="E set domains"/>
    <property type="match status" value="1"/>
</dbReference>
<feature type="region of interest" description="Disordered" evidence="1">
    <location>
        <begin position="1340"/>
        <end position="1382"/>
    </location>
</feature>
<feature type="region of interest" description="Disordered" evidence="1">
    <location>
        <begin position="1214"/>
        <end position="1233"/>
    </location>
</feature>
<dbReference type="InterPro" id="IPR013783">
    <property type="entry name" value="Ig-like_fold"/>
</dbReference>
<dbReference type="Gene3D" id="2.10.50.10">
    <property type="entry name" value="Tumor Necrosis Factor Receptor, subunit A, domain 2"/>
    <property type="match status" value="2"/>
</dbReference>
<feature type="transmembrane region" description="Helical" evidence="2">
    <location>
        <begin position="1686"/>
        <end position="1706"/>
    </location>
</feature>
<name>A0A7S1CMS2_9STRA</name>
<reference evidence="4" key="1">
    <citation type="submission" date="2021-01" db="EMBL/GenBank/DDBJ databases">
        <authorList>
            <person name="Corre E."/>
            <person name="Pelletier E."/>
            <person name="Niang G."/>
            <person name="Scheremetjew M."/>
            <person name="Finn R."/>
            <person name="Kale V."/>
            <person name="Holt S."/>
            <person name="Cochrane G."/>
            <person name="Meng A."/>
            <person name="Brown T."/>
            <person name="Cohen L."/>
        </authorList>
    </citation>
    <scope>NUCLEOTIDE SEQUENCE</scope>
    <source>
        <strain evidence="4">Ms1</strain>
    </source>
</reference>
<feature type="compositionally biased region" description="Low complexity" evidence="1">
    <location>
        <begin position="1406"/>
        <end position="1427"/>
    </location>
</feature>
<dbReference type="Pfam" id="PF07699">
    <property type="entry name" value="Ephrin_rec_like"/>
    <property type="match status" value="2"/>
</dbReference>
<dbReference type="InterPro" id="IPR032675">
    <property type="entry name" value="LRR_dom_sf"/>
</dbReference>
<feature type="compositionally biased region" description="Low complexity" evidence="1">
    <location>
        <begin position="1277"/>
        <end position="1300"/>
    </location>
</feature>
<feature type="compositionally biased region" description="Basic and acidic residues" evidence="1">
    <location>
        <begin position="1341"/>
        <end position="1350"/>
    </location>
</feature>
<dbReference type="Gene3D" id="2.60.40.10">
    <property type="entry name" value="Immunoglobulins"/>
    <property type="match status" value="1"/>
</dbReference>
<dbReference type="InterPro" id="IPR052595">
    <property type="entry name" value="LRRC69/RLP"/>
</dbReference>
<evidence type="ECO:0000256" key="2">
    <source>
        <dbReference type="SAM" id="Phobius"/>
    </source>
</evidence>
<evidence type="ECO:0000256" key="1">
    <source>
        <dbReference type="SAM" id="MobiDB-lite"/>
    </source>
</evidence>
<keyword evidence="2" id="KW-1133">Transmembrane helix</keyword>
<organism evidence="4">
    <name type="scientific">Bicosoecida sp. CB-2014</name>
    <dbReference type="NCBI Taxonomy" id="1486930"/>
    <lineage>
        <taxon>Eukaryota</taxon>
        <taxon>Sar</taxon>
        <taxon>Stramenopiles</taxon>
        <taxon>Bigyra</taxon>
        <taxon>Opalozoa</taxon>
        <taxon>Bicosoecida</taxon>
    </lineage>
</organism>
<evidence type="ECO:0000313" key="4">
    <source>
        <dbReference type="EMBL" id="CAD8922109.1"/>
    </source>
</evidence>
<feature type="domain" description="Tyrosine-protein kinase ephrin type A/B receptor-like" evidence="3">
    <location>
        <begin position="797"/>
        <end position="845"/>
    </location>
</feature>
<feature type="transmembrane region" description="Helical" evidence="2">
    <location>
        <begin position="1800"/>
        <end position="1819"/>
    </location>
</feature>
<dbReference type="SMART" id="SM01411">
    <property type="entry name" value="Ephrin_rec_like"/>
    <property type="match status" value="3"/>
</dbReference>
<sequence>MVAAERAALRALYEAAPWSAATGWAEYSSSDGTEERYACLWARVRCTLDTAPARVETLTLNNVGMAGALPSSLGNLEALTTLHLQDNRQLTGDLPTMPALTYVDVSRTALNLGGVAPQAAVVTVHANSMVNDGAADFPVGFLDSAALITLNLVSSGVRQFARATWSGRALQTLDLTSAGLVSMPEATLEQMPALRTLRLRSNLGLRALPRLVAPELTTLDLSFTGLRSLPAVIDAPQLSRLTLNDNKELTTLSDAMSGFSGLQYLDAPRCQILALPASLFSITSLLDVDVSYNNLTTVPAAAANAPNLRTVQLHNNLLTGMADGAWHMAATTLNLDSNYLSRISGEIAGASRLQTLYARSQLGGGITVIEDSFCNTTAQQVFLSYNKVAELPDCFEWASRLWRLELIDNALTWLPDSLPRAPVLQRVEAQGNRIANIEIMQRCATCNYLDFSRNELIGTVAEGWASMPALQHLILNTNHYYSAWDDYPWNSTTESRAQFRPFPSDFRSLRSNIRVQLRENALRGELVLMGENARTSAEIYLYISGFDCPPSGNTPRTGLCPKCRFHNNRCARHKIYAVFPTVANPADEDLIDFSRTVLVPTLDSMEMTVLGEGFKANMKCVFNGEHKTDALLVSSTRIRCNTPAQVGLLGPVLLRVEDTSITDGWLDGQNHGRLSGPSPPLEFLSGCPPGTFRNANPGPRQSVCQPCAPGFAAGDFNAEQCDQCAPGTASGGERSISCDPCQPGMYAPNPGSRQCILCPPGMFGNQTGAAACFQCPPGRQAPVSPDPVTECEPCPRGTASAVPGAVNCAACDRSSFTGNTGATECLSCPPNTLSSVKSATVVEDCLCVEGYFGGRGGPCSTCPDGGYCAGMTDSPPIAIAGFWVSDDDPFTFYQCTPPEACLGKTARGNATCADGYTGRLCGQCEPLKFFRLGDRCMKCPENAGWLWAALVMCGLGGCLVLLLTGRPGPTKIFSPGIGLAFVQLVSLYHGFSVNWPSVVLSTFDAASFTNLNIELFSPECSVTLTYWSKWVFKMMVPVMIVLTFTGYYAMLPLVDKGVRMARASWRWAKEKTCVRETLRVVSVCKTAGRERKEALVAASRQGAADCKASSRRKCKRLTDRFCAPVRACCARVTDALEEHVLEPAHQKMQCCKRDAKRTDDDVVAALGADNIFAIRDALTDDSGPRNAAARRVTLSGKANPLHNRPDLLALQRAGVSAGGESKADPGSPGPVALADSEMAELSWHENELAKKRPPKRALSAASRMRGLMQRAARDAAAKQAAGDVASRSARASKPSAGAAKSKPRATPGLALATALVRASRAKSPPKAGGGARRMSVMELWKASKEKDDGGKRRRKRRTGDVKAGMGLRRGDSARGIGSEGRTAAVRTRLARASTAQLDALEALAAGGEVKSPRSPSPSKSVPAAPGDRAGGKKRRRKRPPPIKVDGEVAVPIASPSPPPPGKTLNAAVSHRSRPSSASESEVRRSEPPGKVLNAATSKRGSVVASSASPRAAPGVVSRVGALRLGGEDVADLRRLRRRRSSARMTASPLPGSPASTGSMGSMGSMGSINSSGGIEFDFGEGEPTKESKKSRDVNAAIIARRQLRIASKMPLLPRTHSEKALMRELLIRTDITERFLYAATSVGSIGYTFLASTAVEPLNCLRQPDGSYTLKAAGDVACYGDEWMKYIVLIVGFSLIYALGIPLYFYKVLSRARRFGQLGTASFENRYGVLTLPYTNRCWWWELANILRKLLVIVALKFGAQDQSAGSVLFQVVLAMLVFSGYTCVLGLMVPYEFHHNNRLALITTIASLFSLFAGVLYFSERLTDGAADFLSVLVVFAIIGAMGLVLVTMAMEKRRATENVVVNKAIGLNRYQLRAMEERLWKRLFPRSNEKLVRNLDQWEDDDRDAFLRDLQAVLRLVPDQGMELLHGKSATGGPTAQAKQPAFGARRDRAAARHPKRDGGSTAEPEPGALEWTGNKVEMVRYAMNPVVMAQQKEAREIARAMGNVRSLLDHGVASTPPRTPPPP</sequence>
<gene>
    <name evidence="4" type="ORF">BSP0115_LOCUS15372</name>
</gene>
<dbReference type="InterPro" id="IPR009030">
    <property type="entry name" value="Growth_fac_rcpt_cys_sf"/>
</dbReference>
<keyword evidence="2" id="KW-0472">Membrane</keyword>